<dbReference type="Gene3D" id="3.40.140.10">
    <property type="entry name" value="Cytidine Deaminase, domain 2"/>
    <property type="match status" value="1"/>
</dbReference>
<evidence type="ECO:0000259" key="6">
    <source>
        <dbReference type="PROSITE" id="PS50249"/>
    </source>
</evidence>
<sequence>MASGSSTAPWAKAEAPAAAPPTAPAKAPSFATSTISVVELDALVVLKIIKHCQQALPAFVTGQLLGLDVGPTLEVTNSFPFPGKESVNGESSAMDDDASSEYQIEMMRCLREVNVDNNTVGWYQSTYFSSFIDEQCVETQFNYQSNLKNCVVLIFDPSRARTSGIALRAFRLTDSFMTLYSVGKVTYDALAGASSTSKRAGVFEEVPIKVRSSHLSSALLLELQDECGFSANAADFSRLELNTNPFLEKQLQLLIECIEDLQQESSKLQHYERAVQRQKGTQSSYLAKKKAEAVARRARGEEPLPEEDLTHNSLFKPIAKPSRLESLLITDQMSAYCQQINQFTGQSFAKLFLLQSLNNGADKA</sequence>
<keyword evidence="1 4" id="KW-0963">Cytoplasm</keyword>
<keyword evidence="8" id="KW-1185">Reference proteome</keyword>
<dbReference type="InterPro" id="IPR027524">
    <property type="entry name" value="eIF3h"/>
</dbReference>
<dbReference type="HAMAP" id="MF_03007">
    <property type="entry name" value="eIF3h"/>
    <property type="match status" value="1"/>
</dbReference>
<dbReference type="InterPro" id="IPR050242">
    <property type="entry name" value="JAMM_MPN+_peptidase_M67A"/>
</dbReference>
<organism evidence="7 8">
    <name type="scientific">Chrysochromulina tobinii</name>
    <dbReference type="NCBI Taxonomy" id="1460289"/>
    <lineage>
        <taxon>Eukaryota</taxon>
        <taxon>Haptista</taxon>
        <taxon>Haptophyta</taxon>
        <taxon>Prymnesiophyceae</taxon>
        <taxon>Prymnesiales</taxon>
        <taxon>Chrysochromulinaceae</taxon>
        <taxon>Chrysochromulina</taxon>
    </lineage>
</organism>
<dbReference type="GO" id="GO:0001732">
    <property type="term" value="P:formation of cytoplasmic translation initiation complex"/>
    <property type="evidence" value="ECO:0007669"/>
    <property type="project" value="UniProtKB-UniRule"/>
</dbReference>
<evidence type="ECO:0000256" key="5">
    <source>
        <dbReference type="SAM" id="MobiDB-lite"/>
    </source>
</evidence>
<feature type="compositionally biased region" description="Low complexity" evidence="5">
    <location>
        <begin position="1"/>
        <end position="17"/>
    </location>
</feature>
<dbReference type="GO" id="GO:0008237">
    <property type="term" value="F:metallopeptidase activity"/>
    <property type="evidence" value="ECO:0007669"/>
    <property type="project" value="InterPro"/>
</dbReference>
<comment type="caution">
    <text evidence="7">The sequence shown here is derived from an EMBL/GenBank/DDBJ whole genome shotgun (WGS) entry which is preliminary data.</text>
</comment>
<keyword evidence="3 4" id="KW-0648">Protein biosynthesis</keyword>
<comment type="similarity">
    <text evidence="4">Belongs to the eIF-3 subunit H family.</text>
</comment>
<dbReference type="InterPro" id="IPR045810">
    <property type="entry name" value="eIF3h_C"/>
</dbReference>
<gene>
    <name evidence="7" type="ORF">Ctob_002819</name>
</gene>
<evidence type="ECO:0000256" key="3">
    <source>
        <dbReference type="ARBA" id="ARBA00022917"/>
    </source>
</evidence>
<dbReference type="OrthoDB" id="10265695at2759"/>
<feature type="domain" description="MPN" evidence="6">
    <location>
        <begin position="38"/>
        <end position="176"/>
    </location>
</feature>
<name>A0A0M0J612_9EUKA</name>
<dbReference type="CDD" id="cd08065">
    <property type="entry name" value="MPN_eIF3h"/>
    <property type="match status" value="1"/>
</dbReference>
<keyword evidence="2 4" id="KW-0396">Initiation factor</keyword>
<dbReference type="Pfam" id="PF19445">
    <property type="entry name" value="eIF3h_C"/>
    <property type="match status" value="1"/>
</dbReference>
<accession>A0A0M0J612</accession>
<feature type="region of interest" description="Disordered" evidence="5">
    <location>
        <begin position="1"/>
        <end position="25"/>
    </location>
</feature>
<dbReference type="PANTHER" id="PTHR10410">
    <property type="entry name" value="EUKARYOTIC TRANSLATION INITIATION FACTOR 3 -RELATED"/>
    <property type="match status" value="1"/>
</dbReference>
<dbReference type="EMBL" id="JWZX01003335">
    <property type="protein sequence ID" value="KOO21772.1"/>
    <property type="molecule type" value="Genomic_DNA"/>
</dbReference>
<comment type="subunit">
    <text evidence="4">Component of the eukaryotic translation initiation factor 3 (eIF-3) complex.</text>
</comment>
<proteinExistence type="inferred from homology"/>
<dbReference type="GO" id="GO:0003743">
    <property type="term" value="F:translation initiation factor activity"/>
    <property type="evidence" value="ECO:0007669"/>
    <property type="project" value="UniProtKB-UniRule"/>
</dbReference>
<dbReference type="Proteomes" id="UP000037460">
    <property type="component" value="Unassembled WGS sequence"/>
</dbReference>
<dbReference type="SMART" id="SM00232">
    <property type="entry name" value="JAB_MPN"/>
    <property type="match status" value="1"/>
</dbReference>
<protein>
    <recommendedName>
        <fullName evidence="4">Eukaryotic translation initiation factor 3 subunit H</fullName>
        <shortName evidence="4">eIF3h</shortName>
    </recommendedName>
</protein>
<evidence type="ECO:0000256" key="1">
    <source>
        <dbReference type="ARBA" id="ARBA00022490"/>
    </source>
</evidence>
<dbReference type="AlphaFoldDB" id="A0A0M0J612"/>
<dbReference type="InterPro" id="IPR000555">
    <property type="entry name" value="JAMM/MPN+_dom"/>
</dbReference>
<comment type="function">
    <text evidence="4">Component of the eukaryotic translation initiation factor 3 (eIF-3) complex, which is involved in protein synthesis of a specialized repertoire of mRNAs and, together with other initiation factors, stimulates binding of mRNA and methionyl-tRNAi to the 40S ribosome. The eIF-3 complex specifically targets and initiates translation of a subset of mRNAs involved in cell proliferation.</text>
</comment>
<evidence type="ECO:0000313" key="7">
    <source>
        <dbReference type="EMBL" id="KOO21772.1"/>
    </source>
</evidence>
<reference evidence="8" key="1">
    <citation type="journal article" date="2015" name="PLoS Genet.">
        <title>Genome Sequence and Transcriptome Analyses of Chrysochromulina tobin: Metabolic Tools for Enhanced Algal Fitness in the Prominent Order Prymnesiales (Haptophyceae).</title>
        <authorList>
            <person name="Hovde B.T."/>
            <person name="Deodato C.R."/>
            <person name="Hunsperger H.M."/>
            <person name="Ryken S.A."/>
            <person name="Yost W."/>
            <person name="Jha R.K."/>
            <person name="Patterson J."/>
            <person name="Monnat R.J. Jr."/>
            <person name="Barlow S.B."/>
            <person name="Starkenburg S.R."/>
            <person name="Cattolico R.A."/>
        </authorList>
    </citation>
    <scope>NUCLEOTIDE SEQUENCE</scope>
    <source>
        <strain evidence="8">CCMP291</strain>
    </source>
</reference>
<dbReference type="GO" id="GO:0033290">
    <property type="term" value="C:eukaryotic 48S preinitiation complex"/>
    <property type="evidence" value="ECO:0007669"/>
    <property type="project" value="UniProtKB-UniRule"/>
</dbReference>
<dbReference type="InterPro" id="IPR037518">
    <property type="entry name" value="MPN"/>
</dbReference>
<dbReference type="GO" id="GO:0005852">
    <property type="term" value="C:eukaryotic translation initiation factor 3 complex"/>
    <property type="evidence" value="ECO:0007669"/>
    <property type="project" value="UniProtKB-UniRule"/>
</dbReference>
<comment type="subcellular location">
    <subcellularLocation>
        <location evidence="4">Cytoplasm</location>
    </subcellularLocation>
</comment>
<evidence type="ECO:0000256" key="2">
    <source>
        <dbReference type="ARBA" id="ARBA00022540"/>
    </source>
</evidence>
<evidence type="ECO:0000313" key="8">
    <source>
        <dbReference type="Proteomes" id="UP000037460"/>
    </source>
</evidence>
<dbReference type="Pfam" id="PF01398">
    <property type="entry name" value="JAB"/>
    <property type="match status" value="1"/>
</dbReference>
<dbReference type="PROSITE" id="PS50249">
    <property type="entry name" value="MPN"/>
    <property type="match status" value="1"/>
</dbReference>
<evidence type="ECO:0000256" key="4">
    <source>
        <dbReference type="HAMAP-Rule" id="MF_03007"/>
    </source>
</evidence>
<dbReference type="GO" id="GO:0016282">
    <property type="term" value="C:eukaryotic 43S preinitiation complex"/>
    <property type="evidence" value="ECO:0007669"/>
    <property type="project" value="UniProtKB-UniRule"/>
</dbReference>